<dbReference type="Pfam" id="PF00266">
    <property type="entry name" value="Aminotran_5"/>
    <property type="match status" value="1"/>
</dbReference>
<dbReference type="InterPro" id="IPR015424">
    <property type="entry name" value="PyrdxlP-dep_Trfase"/>
</dbReference>
<comment type="caution">
    <text evidence="9">The sequence shown here is derived from an EMBL/GenBank/DDBJ whole genome shotgun (WGS) entry which is preliminary data.</text>
</comment>
<evidence type="ECO:0000256" key="4">
    <source>
        <dbReference type="ARBA" id="ARBA00022679"/>
    </source>
</evidence>
<sequence length="411" mass="45165">MPGFSCYEVRSEFPELERGIVYLDNAASTLKPRRVVEAMREFSYRSYANVHRGVHRLSMEASKAYEDAHEVVARLVGGSWDEVVFTRNTTEAMQLAALTLAYNGLLRGGEVLVTAADHHSTLLPWVRAARLGGGRARILPLDGRGVPRWDLLEDYITEDTRAVAVGHVSNVTGAVAPVEDIVKAAKRVGALVVLDSAQGVPHLPVDFRRMGVDMAAFSGHKMLGPTGIGVLWARRDLLEELEPPLGGGGTVSRVRLQGGSVEIEWEEPPWKFEAGTPPIIEAVGLAEAADMLMEIGMEHVARHEDELTSHTMKLLEPLYSEGLIRYVGPDKPGERHGIVSITTHLKSPDELGLLLDRRGIAVRTGLHCAHILHDHVDASMGSVRASFYIYNCKEDAERLAEALEEILTTRR</sequence>
<evidence type="ECO:0000313" key="10">
    <source>
        <dbReference type="Proteomes" id="UP000291213"/>
    </source>
</evidence>
<comment type="cofactor">
    <cofactor evidence="1 7">
        <name>pyridoxal 5'-phosphate</name>
        <dbReference type="ChEBI" id="CHEBI:597326"/>
    </cofactor>
</comment>
<comment type="catalytic activity">
    <reaction evidence="6">
        <text>(sulfur carrier)-H + L-cysteine = (sulfur carrier)-SH + L-alanine</text>
        <dbReference type="Rhea" id="RHEA:43892"/>
        <dbReference type="Rhea" id="RHEA-COMP:14737"/>
        <dbReference type="Rhea" id="RHEA-COMP:14739"/>
        <dbReference type="ChEBI" id="CHEBI:29917"/>
        <dbReference type="ChEBI" id="CHEBI:35235"/>
        <dbReference type="ChEBI" id="CHEBI:57972"/>
        <dbReference type="ChEBI" id="CHEBI:64428"/>
        <dbReference type="EC" id="2.8.1.7"/>
    </reaction>
</comment>
<dbReference type="AlphaFoldDB" id="A0A401H9P6"/>
<comment type="similarity">
    <text evidence="2">Belongs to the class-V pyridoxal-phosphate-dependent aminotransferase family. Csd subfamily.</text>
</comment>
<evidence type="ECO:0000256" key="5">
    <source>
        <dbReference type="ARBA" id="ARBA00022898"/>
    </source>
</evidence>
<dbReference type="PANTHER" id="PTHR43586">
    <property type="entry name" value="CYSTEINE DESULFURASE"/>
    <property type="match status" value="1"/>
</dbReference>
<dbReference type="PANTHER" id="PTHR43586:SF8">
    <property type="entry name" value="CYSTEINE DESULFURASE 1, CHLOROPLASTIC"/>
    <property type="match status" value="1"/>
</dbReference>
<dbReference type="OrthoDB" id="5817at2157"/>
<dbReference type="InterPro" id="IPR015421">
    <property type="entry name" value="PyrdxlP-dep_Trfase_major"/>
</dbReference>
<dbReference type="GO" id="GO:0030170">
    <property type="term" value="F:pyridoxal phosphate binding"/>
    <property type="evidence" value="ECO:0007669"/>
    <property type="project" value="InterPro"/>
</dbReference>
<keyword evidence="5" id="KW-0663">Pyridoxal phosphate</keyword>
<dbReference type="CDD" id="cd06453">
    <property type="entry name" value="SufS_like"/>
    <property type="match status" value="1"/>
</dbReference>
<dbReference type="GO" id="GO:0031071">
    <property type="term" value="F:cysteine desulfurase activity"/>
    <property type="evidence" value="ECO:0007669"/>
    <property type="project" value="UniProtKB-EC"/>
</dbReference>
<evidence type="ECO:0000259" key="8">
    <source>
        <dbReference type="Pfam" id="PF00266"/>
    </source>
</evidence>
<name>A0A401H9P6_AERPX</name>
<dbReference type="EC" id="2.8.1.7" evidence="3"/>
<organism evidence="9 10">
    <name type="scientific">Aeropyrum pernix</name>
    <dbReference type="NCBI Taxonomy" id="56636"/>
    <lineage>
        <taxon>Archaea</taxon>
        <taxon>Thermoproteota</taxon>
        <taxon>Thermoprotei</taxon>
        <taxon>Desulfurococcales</taxon>
        <taxon>Desulfurococcaceae</taxon>
        <taxon>Aeropyrum</taxon>
    </lineage>
</organism>
<protein>
    <recommendedName>
        <fullName evidence="3">cysteine desulfurase</fullName>
        <ecNumber evidence="3">2.8.1.7</ecNumber>
    </recommendedName>
</protein>
<dbReference type="InterPro" id="IPR010970">
    <property type="entry name" value="Cys_dSase_SufS"/>
</dbReference>
<evidence type="ECO:0000256" key="1">
    <source>
        <dbReference type="ARBA" id="ARBA00001933"/>
    </source>
</evidence>
<dbReference type="SUPFAM" id="SSF53383">
    <property type="entry name" value="PLP-dependent transferases"/>
    <property type="match status" value="1"/>
</dbReference>
<accession>A0A401H9P6</accession>
<dbReference type="InterPro" id="IPR015422">
    <property type="entry name" value="PyrdxlP-dep_Trfase_small"/>
</dbReference>
<dbReference type="GO" id="GO:0006534">
    <property type="term" value="P:cysteine metabolic process"/>
    <property type="evidence" value="ECO:0007669"/>
    <property type="project" value="InterPro"/>
</dbReference>
<keyword evidence="4" id="KW-0808">Transferase</keyword>
<dbReference type="EMBL" id="BDMD01000045">
    <property type="protein sequence ID" value="GBF09161.1"/>
    <property type="molecule type" value="Genomic_DNA"/>
</dbReference>
<dbReference type="Gene3D" id="3.90.1150.10">
    <property type="entry name" value="Aspartate Aminotransferase, domain 1"/>
    <property type="match status" value="1"/>
</dbReference>
<proteinExistence type="inferred from homology"/>
<evidence type="ECO:0000313" key="9">
    <source>
        <dbReference type="EMBL" id="GBF09161.1"/>
    </source>
</evidence>
<dbReference type="RefSeq" id="WP_131160160.1">
    <property type="nucleotide sequence ID" value="NZ_BDMD01000045.1"/>
</dbReference>
<feature type="domain" description="Aminotransferase class V" evidence="8">
    <location>
        <begin position="21"/>
        <end position="399"/>
    </location>
</feature>
<evidence type="ECO:0000256" key="6">
    <source>
        <dbReference type="ARBA" id="ARBA00050776"/>
    </source>
</evidence>
<dbReference type="InterPro" id="IPR020578">
    <property type="entry name" value="Aminotrans_V_PyrdxlP_BS"/>
</dbReference>
<dbReference type="PROSITE" id="PS00595">
    <property type="entry name" value="AA_TRANSFER_CLASS_5"/>
    <property type="match status" value="1"/>
</dbReference>
<evidence type="ECO:0000256" key="3">
    <source>
        <dbReference type="ARBA" id="ARBA00012239"/>
    </source>
</evidence>
<evidence type="ECO:0000256" key="7">
    <source>
        <dbReference type="RuleBase" id="RU004504"/>
    </source>
</evidence>
<dbReference type="Gene3D" id="3.40.640.10">
    <property type="entry name" value="Type I PLP-dependent aspartate aminotransferase-like (Major domain)"/>
    <property type="match status" value="1"/>
</dbReference>
<dbReference type="InterPro" id="IPR000192">
    <property type="entry name" value="Aminotrans_V_dom"/>
</dbReference>
<gene>
    <name evidence="9" type="ORF">apy_08860</name>
</gene>
<reference evidence="9 10" key="1">
    <citation type="submission" date="2017-02" db="EMBL/GenBank/DDBJ databases">
        <title>isolation and characterization of a novel temperate virus Aeropyrum globular virus 1 infecting hyperthermophilic archaeon Aeropyrum.</title>
        <authorList>
            <person name="Yumiya M."/>
            <person name="Yoshida T."/>
            <person name="Sako Y."/>
        </authorList>
    </citation>
    <scope>NUCLEOTIDE SEQUENCE [LARGE SCALE GENOMIC DNA]</scope>
    <source>
        <strain evidence="9 10">YK1-12-2013</strain>
    </source>
</reference>
<dbReference type="Proteomes" id="UP000291213">
    <property type="component" value="Unassembled WGS sequence"/>
</dbReference>
<evidence type="ECO:0000256" key="2">
    <source>
        <dbReference type="ARBA" id="ARBA00010447"/>
    </source>
</evidence>